<protein>
    <recommendedName>
        <fullName evidence="4">Phospho-2-dehydro-3-deoxyheptonate aldolase</fullName>
        <ecNumber evidence="4">2.5.1.54</ecNumber>
    </recommendedName>
</protein>
<evidence type="ECO:0000256" key="1">
    <source>
        <dbReference type="ARBA" id="ARBA00008911"/>
    </source>
</evidence>
<comment type="cofactor">
    <cofactor evidence="3">
        <name>Mn(2+)</name>
        <dbReference type="ChEBI" id="CHEBI:29035"/>
    </cofactor>
    <cofactor evidence="3">
        <name>Co(2+)</name>
        <dbReference type="ChEBI" id="CHEBI:48828"/>
    </cofactor>
    <cofactor evidence="3">
        <name>Cd(2+)</name>
        <dbReference type="ChEBI" id="CHEBI:48775"/>
    </cofactor>
    <text evidence="3">Binds 1 divalent cation per subunit. The enzyme is active with manganese, cobalt or cadmium ions.</text>
</comment>
<keyword evidence="3" id="KW-0170">Cobalt</keyword>
<evidence type="ECO:0000313" key="5">
    <source>
        <dbReference type="EMBL" id="MBK9298990.1"/>
    </source>
</evidence>
<evidence type="ECO:0000313" key="6">
    <source>
        <dbReference type="Proteomes" id="UP000727993"/>
    </source>
</evidence>
<evidence type="ECO:0000256" key="3">
    <source>
        <dbReference type="PIRSR" id="PIRSR602480-1"/>
    </source>
</evidence>
<evidence type="ECO:0000256" key="2">
    <source>
        <dbReference type="ARBA" id="ARBA00022679"/>
    </source>
</evidence>
<comment type="catalytic activity">
    <reaction evidence="4">
        <text>D-erythrose 4-phosphate + phosphoenolpyruvate + H2O = 7-phospho-2-dehydro-3-deoxy-D-arabino-heptonate + phosphate</text>
        <dbReference type="Rhea" id="RHEA:14717"/>
        <dbReference type="ChEBI" id="CHEBI:15377"/>
        <dbReference type="ChEBI" id="CHEBI:16897"/>
        <dbReference type="ChEBI" id="CHEBI:43474"/>
        <dbReference type="ChEBI" id="CHEBI:58394"/>
        <dbReference type="ChEBI" id="CHEBI:58702"/>
        <dbReference type="EC" id="2.5.1.54"/>
    </reaction>
</comment>
<dbReference type="InterPro" id="IPR013785">
    <property type="entry name" value="Aldolase_TIM"/>
</dbReference>
<dbReference type="Gene3D" id="3.20.20.70">
    <property type="entry name" value="Aldolase class I"/>
    <property type="match status" value="1"/>
</dbReference>
<dbReference type="EMBL" id="JADJZA010000011">
    <property type="protein sequence ID" value="MBK9298990.1"/>
    <property type="molecule type" value="Genomic_DNA"/>
</dbReference>
<dbReference type="GO" id="GO:0009073">
    <property type="term" value="P:aromatic amino acid family biosynthetic process"/>
    <property type="evidence" value="ECO:0007669"/>
    <property type="project" value="UniProtKB-KW"/>
</dbReference>
<feature type="binding site" evidence="3">
    <location>
        <position position="306"/>
    </location>
    <ligand>
        <name>phosphoenolpyruvate</name>
        <dbReference type="ChEBI" id="CHEBI:58702"/>
    </ligand>
</feature>
<dbReference type="SUPFAM" id="SSF51569">
    <property type="entry name" value="Aldolase"/>
    <property type="match status" value="1"/>
</dbReference>
<keyword evidence="3" id="KW-0104">Cadmium</keyword>
<dbReference type="Pfam" id="PF01474">
    <property type="entry name" value="DAHP_synth_2"/>
    <property type="match status" value="1"/>
</dbReference>
<keyword evidence="3" id="KW-0464">Manganese</keyword>
<keyword evidence="4" id="KW-0028">Amino-acid biosynthesis</keyword>
<dbReference type="GO" id="GO:0003849">
    <property type="term" value="F:3-deoxy-7-phosphoheptulonate synthase activity"/>
    <property type="evidence" value="ECO:0007669"/>
    <property type="project" value="UniProtKB-EC"/>
</dbReference>
<keyword evidence="2 4" id="KW-0808">Transferase</keyword>
<organism evidence="5 6">
    <name type="scientific">Candidatus Neomicrothrix subdominans</name>
    <dbReference type="NCBI Taxonomy" id="2954438"/>
    <lineage>
        <taxon>Bacteria</taxon>
        <taxon>Bacillati</taxon>
        <taxon>Actinomycetota</taxon>
        <taxon>Acidimicrobiia</taxon>
        <taxon>Acidimicrobiales</taxon>
        <taxon>Microthrixaceae</taxon>
        <taxon>Candidatus Neomicrothrix</taxon>
    </lineage>
</organism>
<evidence type="ECO:0000256" key="4">
    <source>
        <dbReference type="RuleBase" id="RU363071"/>
    </source>
</evidence>
<comment type="similarity">
    <text evidence="1 4">Belongs to the class-II DAHP synthase family.</text>
</comment>
<gene>
    <name evidence="5" type="ORF">IPN02_19625</name>
</gene>
<accession>A0A936NFE7</accession>
<dbReference type="InterPro" id="IPR002480">
    <property type="entry name" value="DAHP_synth_2"/>
</dbReference>
<dbReference type="Proteomes" id="UP000727993">
    <property type="component" value="Unassembled WGS sequence"/>
</dbReference>
<dbReference type="EC" id="2.5.1.54" evidence="4"/>
<dbReference type="AlphaFoldDB" id="A0A936NFE7"/>
<name>A0A936NFE7_9ACTN</name>
<comment type="pathway">
    <text evidence="4">Metabolic intermediate biosynthesis; chorismate biosynthesis; chorismate from D-erythrose 4-phosphate and phosphoenolpyruvate: step 1/7.</text>
</comment>
<sequence>MLVVTNELDRFRSDTDALARRDSRFLRAAVRGPVVQPEHLEAALGLVLALTGTSMSEEGRRTLKVIELGVDPNADGSPGDTSDGSARANLLRALVASGFSAFDQSERWLDADGGDRTVTARWTQVRGNLRRDLAFIEACGVDPDVYTQIQRASLYFSSRLTPDLAPDGTRALLDAHLLVARASELVPDSHQVHLLARMDNPVLVQAEAGIDSEQLLEVLETIDRLRSPGRVIVSLTPAGDEVEELSELVGGVAAVRPGTTWVGNPTAELADPDGGAVDSATAVERTKGLSAVVGAAGSHLAGFDIEVHATRLAEAPVVLAALGHDR</sequence>
<comment type="caution">
    <text evidence="5">The sequence shown here is derived from an EMBL/GenBank/DDBJ whole genome shotgun (WGS) entry which is preliminary data.</text>
</comment>
<proteinExistence type="inferred from homology"/>
<keyword evidence="4" id="KW-0057">Aromatic amino acid biosynthesis</keyword>
<dbReference type="GO" id="GO:0008652">
    <property type="term" value="P:amino acid biosynthetic process"/>
    <property type="evidence" value="ECO:0007669"/>
    <property type="project" value="UniProtKB-KW"/>
</dbReference>
<reference evidence="5 6" key="1">
    <citation type="submission" date="2020-10" db="EMBL/GenBank/DDBJ databases">
        <title>Connecting structure to function with the recovery of over 1000 high-quality activated sludge metagenome-assembled genomes encoding full-length rRNA genes using long-read sequencing.</title>
        <authorList>
            <person name="Singleton C.M."/>
            <person name="Petriglieri F."/>
            <person name="Kristensen J.M."/>
            <person name="Kirkegaard R.H."/>
            <person name="Michaelsen T.Y."/>
            <person name="Andersen M.H."/>
            <person name="Karst S.M."/>
            <person name="Dueholm M.S."/>
            <person name="Nielsen P.H."/>
            <person name="Albertsen M."/>
        </authorList>
    </citation>
    <scope>NUCLEOTIDE SEQUENCE [LARGE SCALE GENOMIC DNA]</scope>
    <source>
        <strain evidence="5">Lyne_18-Q3-R50-59_MAXAC.006</strain>
    </source>
</reference>